<evidence type="ECO:0000256" key="4">
    <source>
        <dbReference type="ARBA" id="ARBA00022679"/>
    </source>
</evidence>
<feature type="binding site" evidence="6">
    <location>
        <position position="136"/>
    </location>
    <ligand>
        <name>S-adenosyl-L-methionine</name>
        <dbReference type="ChEBI" id="CHEBI:59789"/>
    </ligand>
</feature>
<sequence length="215" mass="24271">MEVVLKYFSDFTPAQLQQFQQLESVYKEWNEKINVISRKDIDSLYEKHVLHSLAIAAVFNFQPGTQICDLGTGGGFPGIPLAIFFPEVQFHLTDSINKKLKVVNEVASAIGLKNVTTQHTRTEQIVNRKFDFVVSRAVAPLKDLWKWSVPILKAKGQGKPATAFDEPFYGGLICLKGGDLAEEVKESGLSPVVWEIDQLFTEDFYKEKFVMAVKR</sequence>
<keyword evidence="8" id="KW-1185">Reference proteome</keyword>
<evidence type="ECO:0000256" key="3">
    <source>
        <dbReference type="ARBA" id="ARBA00022603"/>
    </source>
</evidence>
<evidence type="ECO:0000313" key="7">
    <source>
        <dbReference type="EMBL" id="QNA43633.1"/>
    </source>
</evidence>
<dbReference type="GO" id="GO:0005829">
    <property type="term" value="C:cytosol"/>
    <property type="evidence" value="ECO:0007669"/>
    <property type="project" value="TreeGrafter"/>
</dbReference>
<reference evidence="8" key="1">
    <citation type="submission" date="2020-08" db="EMBL/GenBank/DDBJ databases">
        <title>Lacibacter sp. S13-6-6 genome sequencing.</title>
        <authorList>
            <person name="Jin L."/>
        </authorList>
    </citation>
    <scope>NUCLEOTIDE SEQUENCE [LARGE SCALE GENOMIC DNA]</scope>
    <source>
        <strain evidence="8">S13-6-6</strain>
    </source>
</reference>
<keyword evidence="4 6" id="KW-0808">Transferase</keyword>
<comment type="function">
    <text evidence="6">Specifically methylates the N7 position of a guanine in 16S rRNA.</text>
</comment>
<dbReference type="GO" id="GO:0070043">
    <property type="term" value="F:rRNA (guanine-N7-)-methyltransferase activity"/>
    <property type="evidence" value="ECO:0007669"/>
    <property type="project" value="UniProtKB-UniRule"/>
</dbReference>
<organism evidence="7 8">
    <name type="scientific">Lacibacter sediminis</name>
    <dbReference type="NCBI Taxonomy" id="2760713"/>
    <lineage>
        <taxon>Bacteria</taxon>
        <taxon>Pseudomonadati</taxon>
        <taxon>Bacteroidota</taxon>
        <taxon>Chitinophagia</taxon>
        <taxon>Chitinophagales</taxon>
        <taxon>Chitinophagaceae</taxon>
        <taxon>Lacibacter</taxon>
    </lineage>
</organism>
<evidence type="ECO:0000256" key="5">
    <source>
        <dbReference type="ARBA" id="ARBA00022691"/>
    </source>
</evidence>
<dbReference type="InterPro" id="IPR003682">
    <property type="entry name" value="rRNA_ssu_MeTfrase_G"/>
</dbReference>
<evidence type="ECO:0000313" key="8">
    <source>
        <dbReference type="Proteomes" id="UP000515344"/>
    </source>
</evidence>
<gene>
    <name evidence="6 7" type="primary">rsmG</name>
    <name evidence="7" type="ORF">H4075_16315</name>
</gene>
<accession>A0A7G5XDT0</accession>
<dbReference type="EMBL" id="CP060007">
    <property type="protein sequence ID" value="QNA43633.1"/>
    <property type="molecule type" value="Genomic_DNA"/>
</dbReference>
<keyword evidence="5 6" id="KW-0949">S-adenosyl-L-methionine</keyword>
<feature type="binding site" evidence="6">
    <location>
        <position position="76"/>
    </location>
    <ligand>
        <name>S-adenosyl-L-methionine</name>
        <dbReference type="ChEBI" id="CHEBI:59789"/>
    </ligand>
</feature>
<protein>
    <recommendedName>
        <fullName evidence="6">Ribosomal RNA small subunit methyltransferase G</fullName>
        <ecNumber evidence="6">2.1.1.-</ecNumber>
    </recommendedName>
    <alternativeName>
        <fullName evidence="6">16S rRNA 7-methylguanosine methyltransferase</fullName>
        <shortName evidence="6">16S rRNA m7G methyltransferase</shortName>
    </alternativeName>
</protein>
<keyword evidence="1 6" id="KW-0963">Cytoplasm</keyword>
<comment type="similarity">
    <text evidence="6">Belongs to the methyltransferase superfamily. RNA methyltransferase RsmG family.</text>
</comment>
<dbReference type="AlphaFoldDB" id="A0A7G5XDT0"/>
<dbReference type="EC" id="2.1.1.-" evidence="6"/>
<dbReference type="Proteomes" id="UP000515344">
    <property type="component" value="Chromosome"/>
</dbReference>
<dbReference type="HAMAP" id="MF_00074">
    <property type="entry name" value="16SrRNA_methyltr_G"/>
    <property type="match status" value="1"/>
</dbReference>
<dbReference type="RefSeq" id="WP_182801895.1">
    <property type="nucleotide sequence ID" value="NZ_CP060007.1"/>
</dbReference>
<dbReference type="KEGG" id="lacs:H4075_16315"/>
<name>A0A7G5XDT0_9BACT</name>
<feature type="binding site" evidence="6">
    <location>
        <position position="71"/>
    </location>
    <ligand>
        <name>S-adenosyl-L-methionine</name>
        <dbReference type="ChEBI" id="CHEBI:59789"/>
    </ligand>
</feature>
<evidence type="ECO:0000256" key="2">
    <source>
        <dbReference type="ARBA" id="ARBA00022552"/>
    </source>
</evidence>
<proteinExistence type="inferred from homology"/>
<evidence type="ECO:0000256" key="6">
    <source>
        <dbReference type="HAMAP-Rule" id="MF_00074"/>
    </source>
</evidence>
<comment type="caution">
    <text evidence="6">Lacks conserved residue(s) required for the propagation of feature annotation.</text>
</comment>
<dbReference type="Pfam" id="PF02527">
    <property type="entry name" value="GidB"/>
    <property type="match status" value="1"/>
</dbReference>
<dbReference type="PIRSF" id="PIRSF003078">
    <property type="entry name" value="GidB"/>
    <property type="match status" value="1"/>
</dbReference>
<dbReference type="PANTHER" id="PTHR31760">
    <property type="entry name" value="S-ADENOSYL-L-METHIONINE-DEPENDENT METHYLTRANSFERASES SUPERFAMILY PROTEIN"/>
    <property type="match status" value="1"/>
</dbReference>
<dbReference type="SUPFAM" id="SSF53335">
    <property type="entry name" value="S-adenosyl-L-methionine-dependent methyltransferases"/>
    <property type="match status" value="1"/>
</dbReference>
<evidence type="ECO:0000256" key="1">
    <source>
        <dbReference type="ARBA" id="ARBA00022490"/>
    </source>
</evidence>
<dbReference type="NCBIfam" id="TIGR00138">
    <property type="entry name" value="rsmG_gidB"/>
    <property type="match status" value="1"/>
</dbReference>
<keyword evidence="2 6" id="KW-0698">rRNA processing</keyword>
<comment type="subcellular location">
    <subcellularLocation>
        <location evidence="6">Cytoplasm</location>
    </subcellularLocation>
</comment>
<dbReference type="InterPro" id="IPR029063">
    <property type="entry name" value="SAM-dependent_MTases_sf"/>
</dbReference>
<keyword evidence="3 6" id="KW-0489">Methyltransferase</keyword>
<dbReference type="PANTHER" id="PTHR31760:SF0">
    <property type="entry name" value="S-ADENOSYL-L-METHIONINE-DEPENDENT METHYLTRANSFERASES SUPERFAMILY PROTEIN"/>
    <property type="match status" value="1"/>
</dbReference>
<dbReference type="Gene3D" id="3.40.50.150">
    <property type="entry name" value="Vaccinia Virus protein VP39"/>
    <property type="match status" value="1"/>
</dbReference>